<comment type="caution">
    <text evidence="2">The sequence shown here is derived from an EMBL/GenBank/DDBJ whole genome shotgun (WGS) entry which is preliminary data.</text>
</comment>
<evidence type="ECO:0000313" key="3">
    <source>
        <dbReference type="Proteomes" id="UP000186631"/>
    </source>
</evidence>
<dbReference type="Gene3D" id="3.40.50.300">
    <property type="entry name" value="P-loop containing nucleotide triphosphate hydrolases"/>
    <property type="match status" value="1"/>
</dbReference>
<evidence type="ECO:0008006" key="4">
    <source>
        <dbReference type="Google" id="ProtNLM"/>
    </source>
</evidence>
<name>A0A1Q6IQL8_PHOVU</name>
<organism evidence="2 3">
    <name type="scientific">Phocaeicola vulgatus</name>
    <name type="common">Bacteroides vulgatus</name>
    <dbReference type="NCBI Taxonomy" id="821"/>
    <lineage>
        <taxon>Bacteria</taxon>
        <taxon>Pseudomonadati</taxon>
        <taxon>Bacteroidota</taxon>
        <taxon>Bacteroidia</taxon>
        <taxon>Bacteroidales</taxon>
        <taxon>Bacteroidaceae</taxon>
        <taxon>Phocaeicola</taxon>
    </lineage>
</organism>
<accession>A0A1Q6IQL8</accession>
<evidence type="ECO:0000313" key="2">
    <source>
        <dbReference type="EMBL" id="OKZ43130.1"/>
    </source>
</evidence>
<sequence length="682" mass="80135">MRSYIKYMGIVDQYDNCHYIDMHEGLNIITGRSSTGKSAIIELFDYCTGSADNTIPAGVITENAHLYFVVLYKNDTQLVIAREQTERTRKLFFKIEPQDLEIDDLNSSYFGDEYYIDINTFKEELGHFFGIEISNMDEADNSINRKAVKKGHPSFRNMVSFMLQHQNLVANKHSLFYRFDEKEKRERVIDEFKIFAGLVDQQYYILSRELEEYKIKLEKIQNEQNRFESNKKDRCSYLDTLRKEYYTISGNELFPGIDSIHMLNAAQTYLDKLRESAIVVNENSEQYKYQYTELIKQKNLLLAQKREITLKLEKVISSIEYAKSYAEAIDRYNPIKEAIKSSSICPFCHNINNATITDANKLTEAINWLNSELRKSPMRIDSFLPKKVEYEKELLEINQQIRTINNEIVKINEINKSLENDRSLEEQSLKVRLQIENELEWSRDKSISFDEGKFKDIKKRIEEIEKVLQKRYNVEHKLEEAEAFINHSMNEIGRKLDFEASYQPINLYFDIHTFELYHLKDNQTKVYLRSMGSGANWLYSHICLFLSILKYFASLGDKALVPSILFLDQPSQVYFPSTVDVNEEKFDANKLKELENKSADEDLNAVTNLFVQIINVINSIEENYGFLPQIIISDHADNLDLGKFDFNSYVVRRWRGKNQGFIDMRKIKHSQDMKNTEIKENN</sequence>
<keyword evidence="1" id="KW-0175">Coiled coil</keyword>
<dbReference type="AlphaFoldDB" id="A0A1Q6IQL8"/>
<reference evidence="2 3" key="1">
    <citation type="journal article" date="2016" name="Nat. Biotechnol.">
        <title>Measurement of bacterial replication rates in microbial communities.</title>
        <authorList>
            <person name="Brown C.T."/>
            <person name="Olm M.R."/>
            <person name="Thomas B.C."/>
            <person name="Banfield J.F."/>
        </authorList>
    </citation>
    <scope>NUCLEOTIDE SEQUENCE [LARGE SCALE GENOMIC DNA]</scope>
    <source>
        <strain evidence="2">42_262</strain>
    </source>
</reference>
<dbReference type="Proteomes" id="UP000186631">
    <property type="component" value="Unassembled WGS sequence"/>
</dbReference>
<dbReference type="InterPro" id="IPR022205">
    <property type="entry name" value="DUF3732"/>
</dbReference>
<dbReference type="EMBL" id="MNQV01000242">
    <property type="protein sequence ID" value="OKZ43130.1"/>
    <property type="molecule type" value="Genomic_DNA"/>
</dbReference>
<gene>
    <name evidence="2" type="ORF">BHV80_18535</name>
</gene>
<dbReference type="InterPro" id="IPR027417">
    <property type="entry name" value="P-loop_NTPase"/>
</dbReference>
<evidence type="ECO:0000256" key="1">
    <source>
        <dbReference type="SAM" id="Coils"/>
    </source>
</evidence>
<protein>
    <recommendedName>
        <fullName evidence="4">DUF3732 domain-containing protein</fullName>
    </recommendedName>
</protein>
<dbReference type="Pfam" id="PF12532">
    <property type="entry name" value="DUF3732"/>
    <property type="match status" value="1"/>
</dbReference>
<feature type="coiled-coil region" evidence="1">
    <location>
        <begin position="387"/>
        <end position="421"/>
    </location>
</feature>
<feature type="coiled-coil region" evidence="1">
    <location>
        <begin position="203"/>
        <end position="230"/>
    </location>
</feature>
<proteinExistence type="predicted"/>